<reference evidence="4 5" key="1">
    <citation type="journal article" date="2020" name="Nat. Food">
        <title>A phased Vanilla planifolia genome enables genetic improvement of flavour and production.</title>
        <authorList>
            <person name="Hasing T."/>
            <person name="Tang H."/>
            <person name="Brym M."/>
            <person name="Khazi F."/>
            <person name="Huang T."/>
            <person name="Chambers A.H."/>
        </authorList>
    </citation>
    <scope>NUCLEOTIDE SEQUENCE [LARGE SCALE GENOMIC DNA]</scope>
    <source>
        <tissue evidence="4">Leaf</tissue>
    </source>
</reference>
<feature type="chain" id="PRO_5032382267" description="DUF4220 domain-containing protein" evidence="2">
    <location>
        <begin position="20"/>
        <end position="147"/>
    </location>
</feature>
<dbReference type="PANTHER" id="PTHR31325">
    <property type="entry name" value="OS01G0798800 PROTEIN-RELATED"/>
    <property type="match status" value="1"/>
</dbReference>
<feature type="signal peptide" evidence="2">
    <location>
        <begin position="1"/>
        <end position="19"/>
    </location>
</feature>
<accession>A0A835PCN0</accession>
<sequence>MAVWSNYLLANWVANFVLGQQSIIMDNNNNNAILAFWVPFLLLHLGGPDTITTYSMEEYELCDGHHLALTYELIIVVYIYFFQSLPSNILLSLPPLIFFVTIVKYIEQSYSLYRASTDGFRSSMVISSKQSQLNKISSNRRTMVARV</sequence>
<evidence type="ECO:0000259" key="3">
    <source>
        <dbReference type="Pfam" id="PF13968"/>
    </source>
</evidence>
<keyword evidence="1" id="KW-0472">Membrane</keyword>
<protein>
    <recommendedName>
        <fullName evidence="3">DUF4220 domain-containing protein</fullName>
    </recommendedName>
</protein>
<feature type="transmembrane region" description="Helical" evidence="1">
    <location>
        <begin position="32"/>
        <end position="54"/>
    </location>
</feature>
<comment type="caution">
    <text evidence="4">The sequence shown here is derived from an EMBL/GenBank/DDBJ whole genome shotgun (WGS) entry which is preliminary data.</text>
</comment>
<dbReference type="EMBL" id="JADCNM010000139">
    <property type="protein sequence ID" value="KAG0450103.1"/>
    <property type="molecule type" value="Genomic_DNA"/>
</dbReference>
<name>A0A835PCN0_VANPL</name>
<evidence type="ECO:0000313" key="5">
    <source>
        <dbReference type="Proteomes" id="UP000639772"/>
    </source>
</evidence>
<feature type="domain" description="DUF4220" evidence="3">
    <location>
        <begin position="4"/>
        <end position="127"/>
    </location>
</feature>
<feature type="transmembrane region" description="Helical" evidence="1">
    <location>
        <begin position="66"/>
        <end position="83"/>
    </location>
</feature>
<keyword evidence="1" id="KW-0812">Transmembrane</keyword>
<evidence type="ECO:0000256" key="1">
    <source>
        <dbReference type="SAM" id="Phobius"/>
    </source>
</evidence>
<keyword evidence="1" id="KW-1133">Transmembrane helix</keyword>
<dbReference type="Proteomes" id="UP000639772">
    <property type="component" value="Unassembled WGS sequence"/>
</dbReference>
<evidence type="ECO:0000313" key="4">
    <source>
        <dbReference type="EMBL" id="KAG0450103.1"/>
    </source>
</evidence>
<gene>
    <name evidence="4" type="ORF">HPP92_026927</name>
</gene>
<dbReference type="OrthoDB" id="1189310at2759"/>
<dbReference type="Pfam" id="PF13968">
    <property type="entry name" value="DUF4220"/>
    <property type="match status" value="1"/>
</dbReference>
<dbReference type="AlphaFoldDB" id="A0A835PCN0"/>
<dbReference type="InterPro" id="IPR025315">
    <property type="entry name" value="DUF4220"/>
</dbReference>
<keyword evidence="2" id="KW-0732">Signal</keyword>
<evidence type="ECO:0000256" key="2">
    <source>
        <dbReference type="SAM" id="SignalP"/>
    </source>
</evidence>
<proteinExistence type="predicted"/>
<organism evidence="4 5">
    <name type="scientific">Vanilla planifolia</name>
    <name type="common">Vanilla</name>
    <dbReference type="NCBI Taxonomy" id="51239"/>
    <lineage>
        <taxon>Eukaryota</taxon>
        <taxon>Viridiplantae</taxon>
        <taxon>Streptophyta</taxon>
        <taxon>Embryophyta</taxon>
        <taxon>Tracheophyta</taxon>
        <taxon>Spermatophyta</taxon>
        <taxon>Magnoliopsida</taxon>
        <taxon>Liliopsida</taxon>
        <taxon>Asparagales</taxon>
        <taxon>Orchidaceae</taxon>
        <taxon>Vanilloideae</taxon>
        <taxon>Vanilleae</taxon>
        <taxon>Vanilla</taxon>
    </lineage>
</organism>